<dbReference type="GO" id="GO:0000981">
    <property type="term" value="F:DNA-binding transcription factor activity, RNA polymerase II-specific"/>
    <property type="evidence" value="ECO:0007669"/>
    <property type="project" value="InterPro"/>
</dbReference>
<dbReference type="InterPro" id="IPR007219">
    <property type="entry name" value="XnlR_reg_dom"/>
</dbReference>
<dbReference type="PANTHER" id="PTHR47256">
    <property type="entry name" value="ZN(II)2CYS6 TRANSCRIPTION FACTOR (EUROFUNG)-RELATED"/>
    <property type="match status" value="1"/>
</dbReference>
<evidence type="ECO:0000256" key="2">
    <source>
        <dbReference type="SAM" id="MobiDB-lite"/>
    </source>
</evidence>
<dbReference type="PANTHER" id="PTHR47256:SF1">
    <property type="entry name" value="ZN(II)2CYS6 TRANSCRIPTION FACTOR (EUROFUNG)"/>
    <property type="match status" value="1"/>
</dbReference>
<dbReference type="OrthoDB" id="426882at2759"/>
<protein>
    <recommendedName>
        <fullName evidence="3">Xylanolytic transcriptional activator regulatory domain-containing protein</fullName>
    </recommendedName>
</protein>
<accession>G0SFS8</accession>
<dbReference type="HOGENOM" id="CLU_007003_1_0_1"/>
<dbReference type="KEGG" id="cthr:CTHT_0071980"/>
<dbReference type="Proteomes" id="UP000008066">
    <property type="component" value="Unassembled WGS sequence"/>
</dbReference>
<dbReference type="eggNOG" id="ENOG502SJUN">
    <property type="taxonomic scope" value="Eukaryota"/>
</dbReference>
<dbReference type="GO" id="GO:0006351">
    <property type="term" value="P:DNA-templated transcription"/>
    <property type="evidence" value="ECO:0007669"/>
    <property type="project" value="InterPro"/>
</dbReference>
<keyword evidence="1" id="KW-0539">Nucleus</keyword>
<organism evidence="5">
    <name type="scientific">Chaetomium thermophilum (strain DSM 1495 / CBS 144.50 / IMI 039719)</name>
    <name type="common">Thermochaetoides thermophila</name>
    <dbReference type="NCBI Taxonomy" id="759272"/>
    <lineage>
        <taxon>Eukaryota</taxon>
        <taxon>Fungi</taxon>
        <taxon>Dikarya</taxon>
        <taxon>Ascomycota</taxon>
        <taxon>Pezizomycotina</taxon>
        <taxon>Sordariomycetes</taxon>
        <taxon>Sordariomycetidae</taxon>
        <taxon>Sordariales</taxon>
        <taxon>Chaetomiaceae</taxon>
        <taxon>Thermochaetoides</taxon>
    </lineage>
</organism>
<dbReference type="InterPro" id="IPR036864">
    <property type="entry name" value="Zn2-C6_fun-type_DNA-bd_sf"/>
</dbReference>
<feature type="region of interest" description="Disordered" evidence="2">
    <location>
        <begin position="78"/>
        <end position="98"/>
    </location>
</feature>
<dbReference type="GeneID" id="18261236"/>
<dbReference type="EMBL" id="GL988047">
    <property type="protein sequence ID" value="EGS17843.1"/>
    <property type="molecule type" value="Genomic_DNA"/>
</dbReference>
<evidence type="ECO:0000313" key="4">
    <source>
        <dbReference type="EMBL" id="EGS17843.1"/>
    </source>
</evidence>
<dbReference type="Gene3D" id="4.10.240.10">
    <property type="entry name" value="Zn(2)-C6 fungal-type DNA-binding domain"/>
    <property type="match status" value="1"/>
</dbReference>
<sequence>MSHDQMEGHDNLETKSILRFGRLSIGITPSNEQYQIQIGIYPADAPGPCHSRIPGCRHAHFAPVSLLLQIQLSNQDQDQLSARRAKSQSCDRDSKQTQPFPLPLGHFFQPYANVLRRNILQYKHITRLINIRPHLKLHRLSPRRLNRLARRQLPLRRPQPFPGENHTPLRPCNGARPACNSCVSSGVSCLYNTSNSNETHGQALKRKLFELGSREATFKQIFDHLRDRPEPEVLEIVKRIRSGTDPDTILRYIKEGDLLLQLAVTPETRFRYHDPFLRTLPRYLVRGDNPYLRRIKMHEFELPTGLLPSPQMSESSLSSPASAIALESPYTQPYHAAELIEPFLSSAKPSEWTTVCADDELMRKLLAFYFLNEYQWFPVFQKDYFLQDMATGRQGCCSSLLVNCVLAIATAADQTLQNRNESAWNPKTLGWQFLAEAKRLWDIEEASGRIRLTTIQASVLLNLVHIMHAADATGTQFTQKGVAMAQRVGLFNPGNTKLDTRMARAKAFTAWALFNFQAMYAYVLHERPQVKQPPSIPLPDPNKDPSCINYHIIVKALYEPYCVEEMTTPISSPSHNITGNIGIEQLNPRQIRDAALRHFETLIRIYYIRHGFSFFDSFIGQPLVHLGFIVLNRLKGLLDKTANTTYVDPTDIQELQSTLLLAAKGLNDQGQNMILGLITLHVLTHLMDNDTKTKLGQVIGEVKYVPGCACQHCRKAHDDPTAHRLRSAVPQSRLIMRAESFVDDRDAQTLGGLVTQMKHMDLKDSKVEPDEEEDGELLQVRND</sequence>
<dbReference type="OMA" id="NESAWNP"/>
<gene>
    <name evidence="4" type="ORF">CTHT_0071980</name>
</gene>
<dbReference type="InterPro" id="IPR053187">
    <property type="entry name" value="Notoamide_regulator"/>
</dbReference>
<reference evidence="4 5" key="1">
    <citation type="journal article" date="2011" name="Cell">
        <title>Insight into structure and assembly of the nuclear pore complex by utilizing the genome of a eukaryotic thermophile.</title>
        <authorList>
            <person name="Amlacher S."/>
            <person name="Sarges P."/>
            <person name="Flemming D."/>
            <person name="van Noort V."/>
            <person name="Kunze R."/>
            <person name="Devos D.P."/>
            <person name="Arumugam M."/>
            <person name="Bork P."/>
            <person name="Hurt E."/>
        </authorList>
    </citation>
    <scope>NUCLEOTIDE SEQUENCE [LARGE SCALE GENOMIC DNA]</scope>
    <source>
        <strain evidence="5">DSM 1495 / CBS 144.50 / IMI 039719</strain>
    </source>
</reference>
<keyword evidence="5" id="KW-1185">Reference proteome</keyword>
<dbReference type="Pfam" id="PF04082">
    <property type="entry name" value="Fungal_trans"/>
    <property type="match status" value="1"/>
</dbReference>
<feature type="region of interest" description="Disordered" evidence="2">
    <location>
        <begin position="763"/>
        <end position="783"/>
    </location>
</feature>
<evidence type="ECO:0000259" key="3">
    <source>
        <dbReference type="Pfam" id="PF04082"/>
    </source>
</evidence>
<evidence type="ECO:0000256" key="1">
    <source>
        <dbReference type="ARBA" id="ARBA00023242"/>
    </source>
</evidence>
<name>G0SFS8_CHATD</name>
<evidence type="ECO:0000313" key="5">
    <source>
        <dbReference type="Proteomes" id="UP000008066"/>
    </source>
</evidence>
<feature type="domain" description="Xylanolytic transcriptional activator regulatory" evidence="3">
    <location>
        <begin position="368"/>
        <end position="528"/>
    </location>
</feature>
<dbReference type="AlphaFoldDB" id="G0SFS8"/>
<dbReference type="GO" id="GO:0003677">
    <property type="term" value="F:DNA binding"/>
    <property type="evidence" value="ECO:0007669"/>
    <property type="project" value="InterPro"/>
</dbReference>
<dbReference type="RefSeq" id="XP_006697461.1">
    <property type="nucleotide sequence ID" value="XM_006697398.1"/>
</dbReference>
<dbReference type="CDD" id="cd12148">
    <property type="entry name" value="fungal_TF_MHR"/>
    <property type="match status" value="1"/>
</dbReference>
<proteinExistence type="predicted"/>
<dbReference type="GO" id="GO:0008270">
    <property type="term" value="F:zinc ion binding"/>
    <property type="evidence" value="ECO:0007669"/>
    <property type="project" value="InterPro"/>
</dbReference>